<name>A0A0P0YQ60_9ENTR</name>
<accession>A0A0P0YQ60</accession>
<feature type="transmembrane region" description="Helical" evidence="1">
    <location>
        <begin position="233"/>
        <end position="250"/>
    </location>
</feature>
<feature type="transmembrane region" description="Helical" evidence="1">
    <location>
        <begin position="313"/>
        <end position="340"/>
    </location>
</feature>
<proteinExistence type="predicted"/>
<reference evidence="2" key="2">
    <citation type="journal article" date="2015" name="Sci. Rep.">
        <title>Genetic analysis of capsular polysaccharide synthesis gene clusters in 79 capsular types of Klebsiella spp.</title>
        <authorList>
            <person name="Pan Y.J."/>
            <person name="Lin T.L."/>
            <person name="Chen C.T."/>
            <person name="Chen Y.Y."/>
            <person name="Hsieh P.F."/>
            <person name="Hsu C.R."/>
            <person name="Wu M.C."/>
            <person name="Wang J.T."/>
        </authorList>
    </citation>
    <scope>NUCLEOTIDE SEQUENCE</scope>
    <source>
        <strain evidence="2">390</strain>
    </source>
</reference>
<sequence>MLPYIIALLLVYSWVIAEYKILNRKAVLFPLLILVILATMRHYEIGTDANVYTRYFRFPFNNYSFQFDPEVETGYQYLVYLVREIYSSDYSLYFFVMALVSIFPVIYTLKSRSVDYPLSIYIYITFGLYMAMYNQIRQCIAMGICFLATRYLVNKNFIKYFLVILIASQFHVTAYLMLIFYFVCHNKLRIEYKIIPIVLSSAIAAPLMIAHMALNNSRYEHYTEEATKGKNGLLTVMLYVVIALFFYIIGKRLRKDNLEYRIYECMYLCGVALLLPVAMLGTDPAGPQRIIQYFLYYVMLMFPIVFKKINNKFVYITFIILSFIYFVLMIASNIAGVYPYQFNPVFDFF</sequence>
<keyword evidence="1" id="KW-0812">Transmembrane</keyword>
<dbReference type="Pfam" id="PF14897">
    <property type="entry name" value="EpsG"/>
    <property type="match status" value="1"/>
</dbReference>
<keyword evidence="1" id="KW-0472">Membrane</keyword>
<dbReference type="AlphaFoldDB" id="A0A0P0YQ60"/>
<protein>
    <submittedName>
        <fullName evidence="2">O-antigen and lipid-linked capsular repeat unit polymerase</fullName>
    </submittedName>
</protein>
<evidence type="ECO:0000313" key="2">
    <source>
        <dbReference type="EMBL" id="BAT23285.1"/>
    </source>
</evidence>
<feature type="transmembrane region" description="Helical" evidence="1">
    <location>
        <begin position="262"/>
        <end position="278"/>
    </location>
</feature>
<dbReference type="EMBL" id="AB924553">
    <property type="protein sequence ID" value="BAT23285.1"/>
    <property type="molecule type" value="Genomic_DNA"/>
</dbReference>
<evidence type="ECO:0000256" key="1">
    <source>
        <dbReference type="SAM" id="Phobius"/>
    </source>
</evidence>
<feature type="transmembrane region" description="Helical" evidence="1">
    <location>
        <begin position="90"/>
        <end position="109"/>
    </location>
</feature>
<gene>
    <name evidence="2" type="primary">wzy</name>
</gene>
<organism evidence="2">
    <name type="scientific">Klebsiella sp. 390</name>
    <dbReference type="NCBI Taxonomy" id="1497796"/>
    <lineage>
        <taxon>Bacteria</taxon>
        <taxon>Pseudomonadati</taxon>
        <taxon>Pseudomonadota</taxon>
        <taxon>Gammaproteobacteria</taxon>
        <taxon>Enterobacterales</taxon>
        <taxon>Enterobacteriaceae</taxon>
        <taxon>Klebsiella/Raoultella group</taxon>
        <taxon>Klebsiella</taxon>
    </lineage>
</organism>
<feature type="transmembrane region" description="Helical" evidence="1">
    <location>
        <begin position="194"/>
        <end position="213"/>
    </location>
</feature>
<feature type="transmembrane region" description="Helical" evidence="1">
    <location>
        <begin position="26"/>
        <end position="43"/>
    </location>
</feature>
<reference evidence="2" key="1">
    <citation type="submission" date="2014-04" db="EMBL/GenBank/DDBJ databases">
        <authorList>
            <person name="Harrison E."/>
        </authorList>
    </citation>
    <scope>NUCLEOTIDE SEQUENCE</scope>
    <source>
        <strain evidence="2">390</strain>
    </source>
</reference>
<dbReference type="InterPro" id="IPR049458">
    <property type="entry name" value="EpsG-like"/>
</dbReference>
<feature type="transmembrane region" description="Helical" evidence="1">
    <location>
        <begin position="290"/>
        <end position="306"/>
    </location>
</feature>
<feature type="transmembrane region" description="Helical" evidence="1">
    <location>
        <begin position="121"/>
        <end position="149"/>
    </location>
</feature>
<feature type="transmembrane region" description="Helical" evidence="1">
    <location>
        <begin position="161"/>
        <end position="182"/>
    </location>
</feature>
<keyword evidence="1" id="KW-1133">Transmembrane helix</keyword>